<dbReference type="Gene3D" id="1.10.260.40">
    <property type="entry name" value="lambda repressor-like DNA-binding domains"/>
    <property type="match status" value="1"/>
</dbReference>
<protein>
    <recommendedName>
        <fullName evidence="1">HTH cro/C1-type domain-containing protein</fullName>
    </recommendedName>
</protein>
<evidence type="ECO:0000259" key="1">
    <source>
        <dbReference type="PROSITE" id="PS50943"/>
    </source>
</evidence>
<dbReference type="SMART" id="SM00530">
    <property type="entry name" value="HTH_XRE"/>
    <property type="match status" value="1"/>
</dbReference>
<dbReference type="InterPro" id="IPR010982">
    <property type="entry name" value="Lambda_DNA-bd_dom_sf"/>
</dbReference>
<feature type="domain" description="HTH cro/C1-type" evidence="1">
    <location>
        <begin position="9"/>
        <end position="62"/>
    </location>
</feature>
<proteinExistence type="predicted"/>
<dbReference type="Proteomes" id="UP000295681">
    <property type="component" value="Unassembled WGS sequence"/>
</dbReference>
<dbReference type="NCBIfam" id="TIGR01716">
    <property type="entry name" value="RGG_Cterm"/>
    <property type="match status" value="1"/>
</dbReference>
<sequence>MNNNHGSVIKEIRKLRGISQQQLGQLIGSQSMVSRIENNKAEPSDHTLLLLCHALNISFDEYFDMVYGTHASDTERLFDFVSQAYKTNNQNDLKKLYISSLQAIKRNPDDVSLFHKYMVVKATLYHLDFKLTTELEQNRLIDYFFQVPKWQYYDLRILEHTLYVIDVDKIKPYITEIIYQDNCDHFSESVSNTVGQTIINLLEASIMQKKYHVTKYLLTQVPLWQPKSKNFKFQTWLLFWTGFFEQQQNITANTHEKIEQAYQIATYVDSQETLKMFDRLLKLLHH</sequence>
<dbReference type="InterPro" id="IPR010057">
    <property type="entry name" value="Transcription_activator_Rgg_C"/>
</dbReference>
<evidence type="ECO:0000313" key="3">
    <source>
        <dbReference type="Proteomes" id="UP000295681"/>
    </source>
</evidence>
<organism evidence="2 3">
    <name type="scientific">Leuconostoc fallax</name>
    <dbReference type="NCBI Taxonomy" id="1251"/>
    <lineage>
        <taxon>Bacteria</taxon>
        <taxon>Bacillati</taxon>
        <taxon>Bacillota</taxon>
        <taxon>Bacilli</taxon>
        <taxon>Lactobacillales</taxon>
        <taxon>Lactobacillaceae</taxon>
        <taxon>Leuconostoc</taxon>
    </lineage>
</organism>
<dbReference type="PANTHER" id="PTHR37038">
    <property type="entry name" value="TRANSCRIPTIONAL REGULATOR-RELATED"/>
    <property type="match status" value="1"/>
</dbReference>
<dbReference type="CDD" id="cd00093">
    <property type="entry name" value="HTH_XRE"/>
    <property type="match status" value="1"/>
</dbReference>
<name>A0A4R5N725_9LACO</name>
<dbReference type="PROSITE" id="PS50943">
    <property type="entry name" value="HTH_CROC1"/>
    <property type="match status" value="1"/>
</dbReference>
<dbReference type="Pfam" id="PF01381">
    <property type="entry name" value="HTH_3"/>
    <property type="match status" value="1"/>
</dbReference>
<comment type="caution">
    <text evidence="2">The sequence shown here is derived from an EMBL/GenBank/DDBJ whole genome shotgun (WGS) entry which is preliminary data.</text>
</comment>
<dbReference type="InterPro" id="IPR001387">
    <property type="entry name" value="Cro/C1-type_HTH"/>
</dbReference>
<evidence type="ECO:0000313" key="2">
    <source>
        <dbReference type="EMBL" id="TDG67614.1"/>
    </source>
</evidence>
<dbReference type="Gene3D" id="1.25.40.400">
    <property type="match status" value="1"/>
</dbReference>
<dbReference type="SUPFAM" id="SSF47413">
    <property type="entry name" value="lambda repressor-like DNA-binding domains"/>
    <property type="match status" value="1"/>
</dbReference>
<keyword evidence="3" id="KW-1185">Reference proteome</keyword>
<accession>A0A4R5N725</accession>
<reference evidence="2 3" key="1">
    <citation type="journal article" date="2019" name="Appl. Microbiol. Biotechnol.">
        <title>Uncovering carbohydrate metabolism through a genotype-phenotype association study of 56 lactic acid bacteria genomes.</title>
        <authorList>
            <person name="Buron-Moles G."/>
            <person name="Chailyan A."/>
            <person name="Dolejs I."/>
            <person name="Forster J."/>
            <person name="Miks M.H."/>
        </authorList>
    </citation>
    <scope>NUCLEOTIDE SEQUENCE [LARGE SCALE GENOMIC DNA]</scope>
    <source>
        <strain evidence="2 3">ATCC 700006</strain>
    </source>
</reference>
<dbReference type="RefSeq" id="WP_010008490.1">
    <property type="nucleotide sequence ID" value="NZ_JAGYGP010000001.1"/>
</dbReference>
<dbReference type="Pfam" id="PF21259">
    <property type="entry name" value="Rgg_C"/>
    <property type="match status" value="1"/>
</dbReference>
<dbReference type="EMBL" id="PUFI01000015">
    <property type="protein sequence ID" value="TDG67614.1"/>
    <property type="molecule type" value="Genomic_DNA"/>
</dbReference>
<dbReference type="GO" id="GO:0003677">
    <property type="term" value="F:DNA binding"/>
    <property type="evidence" value="ECO:0007669"/>
    <property type="project" value="InterPro"/>
</dbReference>
<dbReference type="STRING" id="907931.GCA_000165675_00014"/>
<dbReference type="InterPro" id="IPR053163">
    <property type="entry name" value="HTH-type_regulator_Rgg"/>
</dbReference>
<gene>
    <name evidence="2" type="ORF">C5L23_001413</name>
</gene>
<dbReference type="AlphaFoldDB" id="A0A4R5N725"/>